<accession>A0ABW1SCG0</accession>
<keyword evidence="1" id="KW-0732">Signal</keyword>
<evidence type="ECO:0000256" key="1">
    <source>
        <dbReference type="SAM" id="SignalP"/>
    </source>
</evidence>
<proteinExistence type="predicted"/>
<feature type="domain" description="DUF4168" evidence="2">
    <location>
        <begin position="43"/>
        <end position="117"/>
    </location>
</feature>
<evidence type="ECO:0000313" key="4">
    <source>
        <dbReference type="Proteomes" id="UP001596303"/>
    </source>
</evidence>
<dbReference type="EMBL" id="JBHSSW010000017">
    <property type="protein sequence ID" value="MFC6198889.1"/>
    <property type="molecule type" value="Genomic_DNA"/>
</dbReference>
<dbReference type="Pfam" id="PF13767">
    <property type="entry name" value="DUF4168"/>
    <property type="match status" value="1"/>
</dbReference>
<feature type="chain" id="PRO_5045967914" evidence="1">
    <location>
        <begin position="26"/>
        <end position="124"/>
    </location>
</feature>
<comment type="caution">
    <text evidence="3">The sequence shown here is derived from an EMBL/GenBank/DDBJ whole genome shotgun (WGS) entry which is preliminary data.</text>
</comment>
<sequence length="124" mass="13367">MKNLMLKAIASVSAVAALATVPAVAQQTAPTEQMQPQIAPVTDAEITKFVAANDKVNVIAVEMQGELQGVDTKEKQAEIQMKTEKKMVSAIQDEGMTPERYTEIIRLAQADPALAQKLQAEMEG</sequence>
<organism evidence="3 4">
    <name type="scientific">Ponticaulis profundi</name>
    <dbReference type="NCBI Taxonomy" id="2665222"/>
    <lineage>
        <taxon>Bacteria</taxon>
        <taxon>Pseudomonadati</taxon>
        <taxon>Pseudomonadota</taxon>
        <taxon>Alphaproteobacteria</taxon>
        <taxon>Hyphomonadales</taxon>
        <taxon>Hyphomonadaceae</taxon>
        <taxon>Ponticaulis</taxon>
    </lineage>
</organism>
<dbReference type="Proteomes" id="UP001596303">
    <property type="component" value="Unassembled WGS sequence"/>
</dbReference>
<dbReference type="InterPro" id="IPR025433">
    <property type="entry name" value="DUF4168"/>
</dbReference>
<dbReference type="RefSeq" id="WP_377379496.1">
    <property type="nucleotide sequence ID" value="NZ_JBHSSW010000017.1"/>
</dbReference>
<protein>
    <submittedName>
        <fullName evidence="3">DUF4168 domain-containing protein</fullName>
    </submittedName>
</protein>
<name>A0ABW1SCG0_9PROT</name>
<keyword evidence="4" id="KW-1185">Reference proteome</keyword>
<evidence type="ECO:0000259" key="2">
    <source>
        <dbReference type="Pfam" id="PF13767"/>
    </source>
</evidence>
<feature type="signal peptide" evidence="1">
    <location>
        <begin position="1"/>
        <end position="25"/>
    </location>
</feature>
<gene>
    <name evidence="3" type="ORF">ACFQDM_12420</name>
</gene>
<reference evidence="4" key="1">
    <citation type="journal article" date="2019" name="Int. J. Syst. Evol. Microbiol.">
        <title>The Global Catalogue of Microorganisms (GCM) 10K type strain sequencing project: providing services to taxonomists for standard genome sequencing and annotation.</title>
        <authorList>
            <consortium name="The Broad Institute Genomics Platform"/>
            <consortium name="The Broad Institute Genome Sequencing Center for Infectious Disease"/>
            <person name="Wu L."/>
            <person name="Ma J."/>
        </authorList>
    </citation>
    <scope>NUCLEOTIDE SEQUENCE [LARGE SCALE GENOMIC DNA]</scope>
    <source>
        <strain evidence="4">CGMCC-1.15741</strain>
    </source>
</reference>
<evidence type="ECO:0000313" key="3">
    <source>
        <dbReference type="EMBL" id="MFC6198889.1"/>
    </source>
</evidence>